<dbReference type="EMBL" id="JAAAPX010000510">
    <property type="protein sequence ID" value="KAF4224922.1"/>
    <property type="molecule type" value="Genomic_DNA"/>
</dbReference>
<gene>
    <name evidence="2" type="ORF">CNMCM6805_007438</name>
</gene>
<accession>A0A8H4M1H8</accession>
<organism evidence="2 3">
    <name type="scientific">Aspergillus fumigatiaffinis</name>
    <dbReference type="NCBI Taxonomy" id="340414"/>
    <lineage>
        <taxon>Eukaryota</taxon>
        <taxon>Fungi</taxon>
        <taxon>Dikarya</taxon>
        <taxon>Ascomycota</taxon>
        <taxon>Pezizomycotina</taxon>
        <taxon>Eurotiomycetes</taxon>
        <taxon>Eurotiomycetidae</taxon>
        <taxon>Eurotiales</taxon>
        <taxon>Aspergillaceae</taxon>
        <taxon>Aspergillus</taxon>
        <taxon>Aspergillus subgen. Fumigati</taxon>
    </lineage>
</organism>
<comment type="caution">
    <text evidence="2">The sequence shown here is derived from an EMBL/GenBank/DDBJ whole genome shotgun (WGS) entry which is preliminary data.</text>
</comment>
<evidence type="ECO:0000256" key="1">
    <source>
        <dbReference type="SAM" id="MobiDB-lite"/>
    </source>
</evidence>
<reference evidence="2" key="1">
    <citation type="journal article" date="2020" name="bioRxiv">
        <title>Genomic and phenotypic heterogeneity of clinical isolates of the human pathogens Aspergillus fumigatus, Aspergillus lentulus and Aspergillus fumigatiaffinis.</title>
        <authorList>
            <person name="dos Santos R.A.C."/>
            <person name="Steenwyk J.L."/>
            <person name="Rivero-Menendez O."/>
            <person name="Mead M.E."/>
            <person name="Silva L.P."/>
            <person name="Bastos R.W."/>
            <person name="Alastruey-Izquierdo A."/>
            <person name="Goldman G.H."/>
            <person name="Rokas A."/>
        </authorList>
    </citation>
    <scope>NUCLEOTIDE SEQUENCE</scope>
    <source>
        <strain evidence="2">CNM-CM6805</strain>
    </source>
</reference>
<evidence type="ECO:0000313" key="3">
    <source>
        <dbReference type="Proteomes" id="UP000653565"/>
    </source>
</evidence>
<protein>
    <submittedName>
        <fullName evidence="2">Uncharacterized protein</fullName>
    </submittedName>
</protein>
<reference evidence="2" key="2">
    <citation type="submission" date="2020-04" db="EMBL/GenBank/DDBJ databases">
        <authorList>
            <person name="Santos R.A.C."/>
            <person name="Steenwyk J.L."/>
            <person name="Rivero-Menendez O."/>
            <person name="Mead M.E."/>
            <person name="Silva L.P."/>
            <person name="Bastos R.W."/>
            <person name="Alastruey-Izquierdo A."/>
            <person name="Goldman G.H."/>
            <person name="Rokas A."/>
        </authorList>
    </citation>
    <scope>NUCLEOTIDE SEQUENCE</scope>
    <source>
        <strain evidence="2">CNM-CM6805</strain>
    </source>
</reference>
<sequence length="188" mass="20642">MHRNPPSKIPGFPDNGTYPSTMEQEQWDRLSLTRHYLEYALALAHLSRRAEDCIIRPGPVSPAQAAELCTELDALDNKLSFYQILASTLAAGSKFNSGGMQLDTNPTAGDLTTREPSTDHRLSLARAPQIQNMHLSLELGLIRFKLFRHEAFHLMHAPSTSGPLRMMCMDACVDACILPGPVAGADVT</sequence>
<feature type="region of interest" description="Disordered" evidence="1">
    <location>
        <begin position="1"/>
        <end position="22"/>
    </location>
</feature>
<name>A0A8H4M1H8_9EURO</name>
<evidence type="ECO:0000313" key="2">
    <source>
        <dbReference type="EMBL" id="KAF4224922.1"/>
    </source>
</evidence>
<proteinExistence type="predicted"/>
<dbReference type="Proteomes" id="UP000653565">
    <property type="component" value="Unassembled WGS sequence"/>
</dbReference>
<dbReference type="AlphaFoldDB" id="A0A8H4M1H8"/>
<keyword evidence="3" id="KW-1185">Reference proteome</keyword>